<dbReference type="InterPro" id="IPR000073">
    <property type="entry name" value="AB_hydrolase_1"/>
</dbReference>
<dbReference type="PANTHER" id="PTHR43433:SF5">
    <property type="entry name" value="AB HYDROLASE-1 DOMAIN-CONTAINING PROTEIN"/>
    <property type="match status" value="1"/>
</dbReference>
<dbReference type="InterPro" id="IPR029058">
    <property type="entry name" value="AB_hydrolase_fold"/>
</dbReference>
<reference evidence="3" key="1">
    <citation type="journal article" date="2019" name="Int. J. Syst. Evol. Microbiol.">
        <title>The Global Catalogue of Microorganisms (GCM) 10K type strain sequencing project: providing services to taxonomists for standard genome sequencing and annotation.</title>
        <authorList>
            <consortium name="The Broad Institute Genomics Platform"/>
            <consortium name="The Broad Institute Genome Sequencing Center for Infectious Disease"/>
            <person name="Wu L."/>
            <person name="Ma J."/>
        </authorList>
    </citation>
    <scope>NUCLEOTIDE SEQUENCE [LARGE SCALE GENOMIC DNA]</scope>
    <source>
        <strain evidence="3">CCUG 54520</strain>
    </source>
</reference>
<dbReference type="Gene3D" id="3.40.50.1820">
    <property type="entry name" value="alpha/beta hydrolase"/>
    <property type="match status" value="1"/>
</dbReference>
<proteinExistence type="predicted"/>
<evidence type="ECO:0000313" key="3">
    <source>
        <dbReference type="Proteomes" id="UP001595914"/>
    </source>
</evidence>
<keyword evidence="2" id="KW-0378">Hydrolase</keyword>
<evidence type="ECO:0000259" key="1">
    <source>
        <dbReference type="Pfam" id="PF00561"/>
    </source>
</evidence>
<dbReference type="SUPFAM" id="SSF53474">
    <property type="entry name" value="alpha/beta-Hydrolases"/>
    <property type="match status" value="1"/>
</dbReference>
<dbReference type="PANTHER" id="PTHR43433">
    <property type="entry name" value="HYDROLASE, ALPHA/BETA FOLD FAMILY PROTEIN"/>
    <property type="match status" value="1"/>
</dbReference>
<sequence length="292" mass="31249">MASAAAGPDDTVIDVRNGRRLGYATFGDPDGRPVVNCHGGLMSRNDIALAAAAARELGLRIISPDRPGIGLTDRLPGHDIVGWVRTDLTDLMDALELDRVCAMGWSAGGQRALAAAHVLGDRVERVAVVAGCLPVDDPRRRAELSALDQRLLRWSEDSVGLAKAFFRFTRLLASRAPRYLVKTSAAELEGDETGALAEHTAWFGKAMAEGSHDPAGQVDDYRAFGAPWGFEPEDVAVPVVIHHGTEDRLAPVAWADALGRRIPDATVTIYPGVGHLIGVTRAREILESLTTP</sequence>
<evidence type="ECO:0000313" key="2">
    <source>
        <dbReference type="EMBL" id="MFC4602343.1"/>
    </source>
</evidence>
<dbReference type="EMBL" id="JBHSFO010000001">
    <property type="protein sequence ID" value="MFC4602343.1"/>
    <property type="molecule type" value="Genomic_DNA"/>
</dbReference>
<dbReference type="GO" id="GO:0016787">
    <property type="term" value="F:hydrolase activity"/>
    <property type="evidence" value="ECO:0007669"/>
    <property type="project" value="UniProtKB-KW"/>
</dbReference>
<organism evidence="2 3">
    <name type="scientific">Rhodococcus kronopolitis</name>
    <dbReference type="NCBI Taxonomy" id="1460226"/>
    <lineage>
        <taxon>Bacteria</taxon>
        <taxon>Bacillati</taxon>
        <taxon>Actinomycetota</taxon>
        <taxon>Actinomycetes</taxon>
        <taxon>Mycobacteriales</taxon>
        <taxon>Nocardiaceae</taxon>
        <taxon>Rhodococcus</taxon>
    </lineage>
</organism>
<feature type="domain" description="AB hydrolase-1" evidence="1">
    <location>
        <begin position="33"/>
        <end position="278"/>
    </location>
</feature>
<dbReference type="InterPro" id="IPR050471">
    <property type="entry name" value="AB_hydrolase"/>
</dbReference>
<protein>
    <submittedName>
        <fullName evidence="2">Alpha/beta fold hydrolase</fullName>
    </submittedName>
</protein>
<keyword evidence="3" id="KW-1185">Reference proteome</keyword>
<gene>
    <name evidence="2" type="ORF">ACFO6S_01405</name>
</gene>
<dbReference type="RefSeq" id="WP_378413417.1">
    <property type="nucleotide sequence ID" value="NZ_JBHSFO010000001.1"/>
</dbReference>
<dbReference type="Pfam" id="PF00561">
    <property type="entry name" value="Abhydrolase_1"/>
    <property type="match status" value="1"/>
</dbReference>
<name>A0ABV9FJZ8_9NOCA</name>
<accession>A0ABV9FJZ8</accession>
<comment type="caution">
    <text evidence="2">The sequence shown here is derived from an EMBL/GenBank/DDBJ whole genome shotgun (WGS) entry which is preliminary data.</text>
</comment>
<dbReference type="Proteomes" id="UP001595914">
    <property type="component" value="Unassembled WGS sequence"/>
</dbReference>